<dbReference type="InterPro" id="IPR022684">
    <property type="entry name" value="Calpain_cysteine_protease"/>
</dbReference>
<dbReference type="PROSITE" id="PS00139">
    <property type="entry name" value="THIOL_PROTEASE_CYS"/>
    <property type="match status" value="1"/>
</dbReference>
<evidence type="ECO:0000256" key="4">
    <source>
        <dbReference type="ARBA" id="ARBA00022807"/>
    </source>
</evidence>
<dbReference type="SUPFAM" id="SSF49758">
    <property type="entry name" value="Calpain large subunit, middle domain (domain III)"/>
    <property type="match status" value="2"/>
</dbReference>
<comment type="similarity">
    <text evidence="1">Belongs to the peptidase C2 family.</text>
</comment>
<dbReference type="Pfam" id="PF00648">
    <property type="entry name" value="Peptidase_C2"/>
    <property type="match status" value="1"/>
</dbReference>
<evidence type="ECO:0000313" key="9">
    <source>
        <dbReference type="EMBL" id="KAL0966466.1"/>
    </source>
</evidence>
<evidence type="ECO:0000259" key="8">
    <source>
        <dbReference type="PROSITE" id="PS50203"/>
    </source>
</evidence>
<dbReference type="EMBL" id="JAGEUA010000009">
    <property type="protein sequence ID" value="KAL0966466.1"/>
    <property type="molecule type" value="Genomic_DNA"/>
</dbReference>
<dbReference type="CDD" id="cd00214">
    <property type="entry name" value="Calpain_III"/>
    <property type="match status" value="1"/>
</dbReference>
<feature type="active site" evidence="5 6">
    <location>
        <position position="72"/>
    </location>
</feature>
<evidence type="ECO:0000313" key="10">
    <source>
        <dbReference type="Proteomes" id="UP001557470"/>
    </source>
</evidence>
<dbReference type="InterPro" id="IPR038765">
    <property type="entry name" value="Papain-like_cys_pep_sf"/>
</dbReference>
<organism evidence="9 10">
    <name type="scientific">Umbra pygmaea</name>
    <name type="common">Eastern mudminnow</name>
    <dbReference type="NCBI Taxonomy" id="75934"/>
    <lineage>
        <taxon>Eukaryota</taxon>
        <taxon>Metazoa</taxon>
        <taxon>Chordata</taxon>
        <taxon>Craniata</taxon>
        <taxon>Vertebrata</taxon>
        <taxon>Euteleostomi</taxon>
        <taxon>Actinopterygii</taxon>
        <taxon>Neopterygii</taxon>
        <taxon>Teleostei</taxon>
        <taxon>Protacanthopterygii</taxon>
        <taxon>Esociformes</taxon>
        <taxon>Umbridae</taxon>
        <taxon>Umbra</taxon>
    </lineage>
</organism>
<name>A0ABD0W753_UMBPY</name>
<dbReference type="FunFam" id="2.60.120.380:FF:000006">
    <property type="entry name" value="Calpain 10"/>
    <property type="match status" value="1"/>
</dbReference>
<comment type="caution">
    <text evidence="9">The sequence shown here is derived from an EMBL/GenBank/DDBJ whole genome shotgun (WGS) entry which is preliminary data.</text>
</comment>
<dbReference type="SUPFAM" id="SSF54001">
    <property type="entry name" value="Cysteine proteinases"/>
    <property type="match status" value="1"/>
</dbReference>
<keyword evidence="4 6" id="KW-0788">Thiol protease</keyword>
<evidence type="ECO:0000256" key="6">
    <source>
        <dbReference type="PROSITE-ProRule" id="PRU00239"/>
    </source>
</evidence>
<dbReference type="InterPro" id="IPR022683">
    <property type="entry name" value="Calpain_III"/>
</dbReference>
<dbReference type="SMART" id="SM00720">
    <property type="entry name" value="calpain_III"/>
    <property type="match status" value="2"/>
</dbReference>
<dbReference type="InterPro" id="IPR033883">
    <property type="entry name" value="C2_III"/>
</dbReference>
<dbReference type="GO" id="GO:0008234">
    <property type="term" value="F:cysteine-type peptidase activity"/>
    <property type="evidence" value="ECO:0007669"/>
    <property type="project" value="UniProtKB-UniRule"/>
</dbReference>
<dbReference type="CDD" id="cd00044">
    <property type="entry name" value="CysPc"/>
    <property type="match status" value="1"/>
</dbReference>
<dbReference type="InterPro" id="IPR022682">
    <property type="entry name" value="Calpain_domain_III"/>
</dbReference>
<evidence type="ECO:0000256" key="1">
    <source>
        <dbReference type="ARBA" id="ARBA00007623"/>
    </source>
</evidence>
<dbReference type="Gene3D" id="2.60.120.380">
    <property type="match status" value="2"/>
</dbReference>
<keyword evidence="10" id="KW-1185">Reference proteome</keyword>
<dbReference type="Proteomes" id="UP001557470">
    <property type="component" value="Unassembled WGS sequence"/>
</dbReference>
<sequence length="678" mass="75360">MEKEQALDEDRLFEDQSFPCEASSLFSDYSTPIARFQNDITWHRPHEICSTPTLFPDDTNGGQAKQGLLGDCWFLCALTILLKNQHLMDKVVPPGQALWGGPGYRGSFTFSLWQHGRWTEVIVDDRLPCLGSKLCFSSCQSPTAFWVSLLEKAYAKLHGSYEHLWAGQVSEAMVDLTGGLAESWGLGDCGREEDPGQGSPDSDRRRRMDGALLQELREGCSVSCSVNSTPRGRGGQGQFCDQSGGAGQSQFHALSVVEWVDVRTVDGRAIRLFSIRNPWGRRCWDGAWREGGEGWNSLDTACTLDLLGRTHEGQFWVDQTEFLSHFDTMTVGYFINQDGHLQSIYSGGLLTYRQQMDGRWVKGQSAGGCRNNSSYSSNPKFWLRVCEKGELLVSLLQHRRCSRKLRHSTQLPAEGSSTQQQPYQAIALHLWKVEKKRFNVSRAVSSPACASTHCHAYQREVVLHTHLEPGFHLLIPSTFLKGAEGEFLLRVFSSTPTSLSALKTTGPSLPLVTEGEWETNSFQGTWVAGSTAGGSRNFRSHWQNPHFLVTMGNDLSGSAGDNVRVTLHQTCPDTDTQAIGFHLYKAPEGQGAVELNIARDEEPVASCVPHCYTQDVSLACCLPPGSYIIVPSTYRPNCPGQFILTVARRTHRRVLTCQENLGTAIREVSFISTLRSWH</sequence>
<reference evidence="9 10" key="1">
    <citation type="submission" date="2024-06" db="EMBL/GenBank/DDBJ databases">
        <authorList>
            <person name="Pan Q."/>
            <person name="Wen M."/>
            <person name="Jouanno E."/>
            <person name="Zahm M."/>
            <person name="Klopp C."/>
            <person name="Cabau C."/>
            <person name="Louis A."/>
            <person name="Berthelot C."/>
            <person name="Parey E."/>
            <person name="Roest Crollius H."/>
            <person name="Montfort J."/>
            <person name="Robinson-Rechavi M."/>
            <person name="Bouchez O."/>
            <person name="Lampietro C."/>
            <person name="Lopez Roques C."/>
            <person name="Donnadieu C."/>
            <person name="Postlethwait J."/>
            <person name="Bobe J."/>
            <person name="Verreycken H."/>
            <person name="Guiguen Y."/>
        </authorList>
    </citation>
    <scope>NUCLEOTIDE SEQUENCE [LARGE SCALE GENOMIC DNA]</scope>
    <source>
        <strain evidence="9">Up_M1</strain>
        <tissue evidence="9">Testis</tissue>
    </source>
</reference>
<dbReference type="Gene3D" id="3.90.70.10">
    <property type="entry name" value="Cysteine proteinases"/>
    <property type="match status" value="1"/>
</dbReference>
<evidence type="ECO:0000256" key="2">
    <source>
        <dbReference type="ARBA" id="ARBA00022670"/>
    </source>
</evidence>
<feature type="active site" evidence="5 6">
    <location>
        <position position="277"/>
    </location>
</feature>
<gene>
    <name evidence="9" type="ORF">UPYG_G00295610</name>
</gene>
<protein>
    <recommendedName>
        <fullName evidence="8">Calpain catalytic domain-containing protein</fullName>
    </recommendedName>
</protein>
<keyword evidence="3 6" id="KW-0378">Hydrolase</keyword>
<dbReference type="InterPro" id="IPR036213">
    <property type="entry name" value="Calpain_III_sf"/>
</dbReference>
<evidence type="ECO:0000256" key="3">
    <source>
        <dbReference type="ARBA" id="ARBA00022801"/>
    </source>
</evidence>
<dbReference type="SMART" id="SM00230">
    <property type="entry name" value="CysPc"/>
    <property type="match status" value="1"/>
</dbReference>
<dbReference type="Pfam" id="PF01067">
    <property type="entry name" value="Calpain_III"/>
    <property type="match status" value="2"/>
</dbReference>
<dbReference type="AlphaFoldDB" id="A0ABD0W753"/>
<dbReference type="PANTHER" id="PTHR10183">
    <property type="entry name" value="CALPAIN"/>
    <property type="match status" value="1"/>
</dbReference>
<dbReference type="InterPro" id="IPR001300">
    <property type="entry name" value="Peptidase_C2_calpain_cat"/>
</dbReference>
<feature type="domain" description="Calpain catalytic" evidence="8">
    <location>
        <begin position="12"/>
        <end position="335"/>
    </location>
</feature>
<evidence type="ECO:0000256" key="5">
    <source>
        <dbReference type="PIRSR" id="PIRSR622684-1"/>
    </source>
</evidence>
<feature type="active site" evidence="5 6">
    <location>
        <position position="252"/>
    </location>
</feature>
<dbReference type="InterPro" id="IPR000169">
    <property type="entry name" value="Pept_cys_AS"/>
</dbReference>
<keyword evidence="2 6" id="KW-0645">Protease</keyword>
<proteinExistence type="inferred from homology"/>
<dbReference type="PANTHER" id="PTHR10183:SF30">
    <property type="entry name" value="CALPAIN-10"/>
    <property type="match status" value="1"/>
</dbReference>
<dbReference type="PROSITE" id="PS50203">
    <property type="entry name" value="CALPAIN_CAT"/>
    <property type="match status" value="1"/>
</dbReference>
<evidence type="ECO:0000256" key="7">
    <source>
        <dbReference type="SAM" id="MobiDB-lite"/>
    </source>
</evidence>
<dbReference type="PRINTS" id="PR00704">
    <property type="entry name" value="CALPAIN"/>
</dbReference>
<feature type="region of interest" description="Disordered" evidence="7">
    <location>
        <begin position="186"/>
        <end position="206"/>
    </location>
</feature>
<dbReference type="GO" id="GO:0006508">
    <property type="term" value="P:proteolysis"/>
    <property type="evidence" value="ECO:0007669"/>
    <property type="project" value="UniProtKB-KW"/>
</dbReference>
<accession>A0ABD0W753</accession>